<dbReference type="InterPro" id="IPR042095">
    <property type="entry name" value="SUMF_sf"/>
</dbReference>
<name>A0ABM7UTC7_9LEPT</name>
<evidence type="ECO:0000259" key="1">
    <source>
        <dbReference type="Pfam" id="PF03781"/>
    </source>
</evidence>
<organism evidence="2 3">
    <name type="scientific">Leptospira kobayashii</name>
    <dbReference type="NCBI Taxonomy" id="1917830"/>
    <lineage>
        <taxon>Bacteria</taxon>
        <taxon>Pseudomonadati</taxon>
        <taxon>Spirochaetota</taxon>
        <taxon>Spirochaetia</taxon>
        <taxon>Leptospirales</taxon>
        <taxon>Leptospiraceae</taxon>
        <taxon>Leptospira</taxon>
    </lineage>
</organism>
<dbReference type="InterPro" id="IPR051043">
    <property type="entry name" value="Sulfatase_Mod_Factor_Kinase"/>
</dbReference>
<keyword evidence="3" id="KW-1185">Reference proteome</keyword>
<dbReference type="SUPFAM" id="SSF56436">
    <property type="entry name" value="C-type lectin-like"/>
    <property type="match status" value="1"/>
</dbReference>
<dbReference type="Gene3D" id="3.90.1580.10">
    <property type="entry name" value="paralog of FGE (formylglycine-generating enzyme)"/>
    <property type="match status" value="1"/>
</dbReference>
<dbReference type="InterPro" id="IPR005532">
    <property type="entry name" value="SUMF_dom"/>
</dbReference>
<feature type="domain" description="Sulfatase-modifying factor enzyme-like" evidence="1">
    <location>
        <begin position="60"/>
        <end position="311"/>
    </location>
</feature>
<dbReference type="RefSeq" id="WP_109021224.1">
    <property type="nucleotide sequence ID" value="NZ_AP025028.1"/>
</dbReference>
<gene>
    <name evidence="2" type="ORF">LPTSP3_g29200</name>
</gene>
<sequence length="313" mass="35256">MKALHIKEDFPFLKISFIRLLSFLFSDSLKIFLFIQASFLFTDCKTEVRRQLPCDGKALTGMQCIPGGEFVRGSNVFSANEKPESVIYISDFYIDSYEVTNEDFEACLNAGYCSDCLTEGKCDYIGPRYGAPYLGKRQPVLGVSWYTAKEFCSWAGKRLPTESEWEKAARGTNGNLYPWGNEPASCEKAVIEVDTKKGCATTKTEKPQLMPTLDVGSRPPGAYGLYDMAGNSWEWVSDWYSVSYDKCGKDCFGKDPKGPCNGEEVCSGSNMKIVRGGSWWWPGEMARGSYRRAHVPENFPEYHHFGFRCAKTF</sequence>
<protein>
    <recommendedName>
        <fullName evidence="1">Sulfatase-modifying factor enzyme-like domain-containing protein</fullName>
    </recommendedName>
</protein>
<reference evidence="2 3" key="1">
    <citation type="submission" date="2021-08" db="EMBL/GenBank/DDBJ databases">
        <title>Complete genome sequence of Leptospira kobayashii strain E30.</title>
        <authorList>
            <person name="Nakao R."/>
            <person name="Nakamura S."/>
            <person name="Masuzawa T."/>
            <person name="Koizumi N."/>
        </authorList>
    </citation>
    <scope>NUCLEOTIDE SEQUENCE [LARGE SCALE GENOMIC DNA]</scope>
    <source>
        <strain evidence="2 3">E30</strain>
    </source>
</reference>
<evidence type="ECO:0000313" key="3">
    <source>
        <dbReference type="Proteomes" id="UP000245263"/>
    </source>
</evidence>
<dbReference type="PANTHER" id="PTHR23150:SF19">
    <property type="entry name" value="FORMYLGLYCINE-GENERATING ENZYME"/>
    <property type="match status" value="1"/>
</dbReference>
<evidence type="ECO:0000313" key="2">
    <source>
        <dbReference type="EMBL" id="BDA79990.1"/>
    </source>
</evidence>
<dbReference type="Pfam" id="PF03781">
    <property type="entry name" value="FGE-sulfatase"/>
    <property type="match status" value="1"/>
</dbReference>
<proteinExistence type="predicted"/>
<dbReference type="Proteomes" id="UP000245263">
    <property type="component" value="Chromosome 1"/>
</dbReference>
<dbReference type="EMBL" id="AP025028">
    <property type="protein sequence ID" value="BDA79990.1"/>
    <property type="molecule type" value="Genomic_DNA"/>
</dbReference>
<dbReference type="PANTHER" id="PTHR23150">
    <property type="entry name" value="SULFATASE MODIFYING FACTOR 1, 2"/>
    <property type="match status" value="1"/>
</dbReference>
<dbReference type="InterPro" id="IPR016187">
    <property type="entry name" value="CTDL_fold"/>
</dbReference>
<accession>A0ABM7UTC7</accession>